<evidence type="ECO:0000256" key="8">
    <source>
        <dbReference type="RuleBase" id="RU004506"/>
    </source>
</evidence>
<keyword evidence="5 8" id="KW-0663">Pyridoxal phosphate</keyword>
<dbReference type="Proteomes" id="UP000317691">
    <property type="component" value="Unassembled WGS sequence"/>
</dbReference>
<dbReference type="AlphaFoldDB" id="A0A538TUX8"/>
<dbReference type="GO" id="GO:0031071">
    <property type="term" value="F:cysteine desulfurase activity"/>
    <property type="evidence" value="ECO:0007669"/>
    <property type="project" value="UniProtKB-UniRule"/>
</dbReference>
<gene>
    <name evidence="10" type="ORF">E6K79_00295</name>
</gene>
<evidence type="ECO:0000313" key="10">
    <source>
        <dbReference type="EMBL" id="TMQ67398.1"/>
    </source>
</evidence>
<dbReference type="SUPFAM" id="SSF53383">
    <property type="entry name" value="PLP-dependent transferases"/>
    <property type="match status" value="1"/>
</dbReference>
<evidence type="ECO:0000256" key="5">
    <source>
        <dbReference type="ARBA" id="ARBA00022898"/>
    </source>
</evidence>
<evidence type="ECO:0000313" key="11">
    <source>
        <dbReference type="Proteomes" id="UP000317691"/>
    </source>
</evidence>
<dbReference type="PROSITE" id="PS00595">
    <property type="entry name" value="AA_TRANSFER_CLASS_5"/>
    <property type="match status" value="1"/>
</dbReference>
<dbReference type="InterPro" id="IPR015422">
    <property type="entry name" value="PyrdxlP-dep_Trfase_small"/>
</dbReference>
<dbReference type="CDD" id="cd06453">
    <property type="entry name" value="SufS_like"/>
    <property type="match status" value="1"/>
</dbReference>
<dbReference type="InterPro" id="IPR015424">
    <property type="entry name" value="PyrdxlP-dep_Trfase"/>
</dbReference>
<dbReference type="EC" id="2.8.1.7" evidence="3 8"/>
<dbReference type="Gene3D" id="3.40.640.10">
    <property type="entry name" value="Type I PLP-dependent aspartate aminotransferase-like (Major domain)"/>
    <property type="match status" value="1"/>
</dbReference>
<dbReference type="GO" id="GO:0006534">
    <property type="term" value="P:cysteine metabolic process"/>
    <property type="evidence" value="ECO:0007669"/>
    <property type="project" value="UniProtKB-UniRule"/>
</dbReference>
<dbReference type="EMBL" id="VBOZ01000001">
    <property type="protein sequence ID" value="TMQ67398.1"/>
    <property type="molecule type" value="Genomic_DNA"/>
</dbReference>
<dbReference type="NCBIfam" id="TIGR01979">
    <property type="entry name" value="sufS"/>
    <property type="match status" value="1"/>
</dbReference>
<dbReference type="Pfam" id="PF00266">
    <property type="entry name" value="Aminotran_5"/>
    <property type="match status" value="1"/>
</dbReference>
<evidence type="ECO:0000256" key="6">
    <source>
        <dbReference type="ARBA" id="ARBA00050776"/>
    </source>
</evidence>
<organism evidence="10 11">
    <name type="scientific">Eiseniibacteriota bacterium</name>
    <dbReference type="NCBI Taxonomy" id="2212470"/>
    <lineage>
        <taxon>Bacteria</taxon>
        <taxon>Candidatus Eiseniibacteriota</taxon>
    </lineage>
</organism>
<dbReference type="InterPro" id="IPR010970">
    <property type="entry name" value="Cys_dSase_SufS"/>
</dbReference>
<evidence type="ECO:0000256" key="4">
    <source>
        <dbReference type="ARBA" id="ARBA00022679"/>
    </source>
</evidence>
<name>A0A538TUX8_UNCEI</name>
<comment type="function">
    <text evidence="8">Catalyzes the removal of elemental sulfur and selenium atoms from L-cysteine, L-cystine, L-selenocysteine, and L-selenocystine to produce L-alanine.</text>
</comment>
<feature type="domain" description="Aminotransferase class V" evidence="9">
    <location>
        <begin position="33"/>
        <end position="403"/>
    </location>
</feature>
<protein>
    <recommendedName>
        <fullName evidence="3 8">Cysteine desulfurase</fullName>
        <ecNumber evidence="3 8">2.8.1.7</ecNumber>
    </recommendedName>
</protein>
<accession>A0A538TUX8</accession>
<comment type="caution">
    <text evidence="10">The sequence shown here is derived from an EMBL/GenBank/DDBJ whole genome shotgun (WGS) entry which is preliminary data.</text>
</comment>
<dbReference type="GO" id="GO:0030170">
    <property type="term" value="F:pyridoxal phosphate binding"/>
    <property type="evidence" value="ECO:0007669"/>
    <property type="project" value="UniProtKB-UniRule"/>
</dbReference>
<evidence type="ECO:0000259" key="9">
    <source>
        <dbReference type="Pfam" id="PF00266"/>
    </source>
</evidence>
<comment type="similarity">
    <text evidence="2 8">Belongs to the class-V pyridoxal-phosphate-dependent aminotransferase family. Csd subfamily.</text>
</comment>
<dbReference type="InterPro" id="IPR000192">
    <property type="entry name" value="Aminotrans_V_dom"/>
</dbReference>
<proteinExistence type="inferred from homology"/>
<comment type="cofactor">
    <cofactor evidence="1 7">
        <name>pyridoxal 5'-phosphate</name>
        <dbReference type="ChEBI" id="CHEBI:597326"/>
    </cofactor>
</comment>
<comment type="catalytic activity">
    <reaction evidence="6 8">
        <text>(sulfur carrier)-H + L-cysteine = (sulfur carrier)-SH + L-alanine</text>
        <dbReference type="Rhea" id="RHEA:43892"/>
        <dbReference type="Rhea" id="RHEA-COMP:14737"/>
        <dbReference type="Rhea" id="RHEA-COMP:14739"/>
        <dbReference type="ChEBI" id="CHEBI:29917"/>
        <dbReference type="ChEBI" id="CHEBI:35235"/>
        <dbReference type="ChEBI" id="CHEBI:57972"/>
        <dbReference type="ChEBI" id="CHEBI:64428"/>
        <dbReference type="EC" id="2.8.1.7"/>
    </reaction>
</comment>
<dbReference type="PIRSF" id="PIRSF005572">
    <property type="entry name" value="NifS"/>
    <property type="match status" value="1"/>
</dbReference>
<dbReference type="InterPro" id="IPR015421">
    <property type="entry name" value="PyrdxlP-dep_Trfase_major"/>
</dbReference>
<reference evidence="10 11" key="1">
    <citation type="journal article" date="2019" name="Nat. Microbiol.">
        <title>Mediterranean grassland soil C-N compound turnover is dependent on rainfall and depth, and is mediated by genomically divergent microorganisms.</title>
        <authorList>
            <person name="Diamond S."/>
            <person name="Andeer P.F."/>
            <person name="Li Z."/>
            <person name="Crits-Christoph A."/>
            <person name="Burstein D."/>
            <person name="Anantharaman K."/>
            <person name="Lane K.R."/>
            <person name="Thomas B.C."/>
            <person name="Pan C."/>
            <person name="Northen T.R."/>
            <person name="Banfield J.F."/>
        </authorList>
    </citation>
    <scope>NUCLEOTIDE SEQUENCE [LARGE SCALE GENOMIC DNA]</scope>
    <source>
        <strain evidence="10">WS_9</strain>
    </source>
</reference>
<dbReference type="InterPro" id="IPR016454">
    <property type="entry name" value="Cysteine_dSase"/>
</dbReference>
<dbReference type="Gene3D" id="3.90.1150.10">
    <property type="entry name" value="Aspartate Aminotransferase, domain 1"/>
    <property type="match status" value="1"/>
</dbReference>
<evidence type="ECO:0000256" key="1">
    <source>
        <dbReference type="ARBA" id="ARBA00001933"/>
    </source>
</evidence>
<dbReference type="InterPro" id="IPR020578">
    <property type="entry name" value="Aminotrans_V_PyrdxlP_BS"/>
</dbReference>
<dbReference type="PANTHER" id="PTHR43586">
    <property type="entry name" value="CYSTEINE DESULFURASE"/>
    <property type="match status" value="1"/>
</dbReference>
<evidence type="ECO:0000256" key="3">
    <source>
        <dbReference type="ARBA" id="ARBA00012239"/>
    </source>
</evidence>
<evidence type="ECO:0000256" key="2">
    <source>
        <dbReference type="ARBA" id="ARBA00010447"/>
    </source>
</evidence>
<sequence>MTKTLASERHVDFAALRREFPIFERKVHGKPLIYLDSTATTQKPLAVLEALDRYYRTYNANIHRGVYLIAEEATQAYEDAREKVARFLNARSSKEIVFTRGTTESVNLVSHAWGRKNVGRGDVIVLTEMEHHSNLVPWQLLATERGATIRYIPVDGNGRLDLSGLDRLLQGPVKIVSLAHVSNVLGTINPVAEIARRAHAAGAVVMVDGAQSVPHMPVDVRALDCDFLALSGHKMLAPTGIGALYGKRELLEAMPPFFGGGEMIREVRLEGSTWNDVPFKFEAGTMNIADTIAFGAAIDYLSEIGMEAVHAHGRELVEETMRVLGSIPGVTIYGPPAAERGGIVPFTVDDIHAHDVAAVLDHEGVAVRAGHHCAMPLHTKLGLAATTRASFYVYNLISDVERLGEGVRKAKQVFHR</sequence>
<evidence type="ECO:0000256" key="7">
    <source>
        <dbReference type="RuleBase" id="RU004504"/>
    </source>
</evidence>
<keyword evidence="4 8" id="KW-0808">Transferase</keyword>
<dbReference type="PANTHER" id="PTHR43586:SF8">
    <property type="entry name" value="CYSTEINE DESULFURASE 1, CHLOROPLASTIC"/>
    <property type="match status" value="1"/>
</dbReference>